<dbReference type="AlphaFoldDB" id="A0A9D4VAG8"/>
<evidence type="ECO:0000256" key="10">
    <source>
        <dbReference type="RuleBase" id="RU321113"/>
    </source>
</evidence>
<dbReference type="Pfam" id="PF02705">
    <property type="entry name" value="K_trans"/>
    <property type="match status" value="1"/>
</dbReference>
<accession>A0A9D4VAG8</accession>
<comment type="caution">
    <text evidence="10">Lacks conserved residue(s) required for the propagation of feature annotation.</text>
</comment>
<evidence type="ECO:0000256" key="1">
    <source>
        <dbReference type="ARBA" id="ARBA00004141"/>
    </source>
</evidence>
<evidence type="ECO:0000256" key="4">
    <source>
        <dbReference type="ARBA" id="ARBA00022538"/>
    </source>
</evidence>
<dbReference type="GO" id="GO:0015079">
    <property type="term" value="F:potassium ion transmembrane transporter activity"/>
    <property type="evidence" value="ECO:0007669"/>
    <property type="project" value="UniProtKB-UniRule"/>
</dbReference>
<comment type="similarity">
    <text evidence="2 10">Belongs to the HAK/KUP transporter (TC 2.A.72.3) family.</text>
</comment>
<keyword evidence="8 10" id="KW-0406">Ion transport</keyword>
<keyword evidence="9 10" id="KW-0472">Membrane</keyword>
<comment type="caution">
    <text evidence="14">The sequence shown here is derived from an EMBL/GenBank/DDBJ whole genome shotgun (WGS) entry which is preliminary data.</text>
</comment>
<name>A0A9D4VAG8_ADICA</name>
<dbReference type="PANTHER" id="PTHR30540:SF109">
    <property type="entry name" value="POTASSIUM TRANSPORTER"/>
    <property type="match status" value="1"/>
</dbReference>
<organism evidence="14 15">
    <name type="scientific">Adiantum capillus-veneris</name>
    <name type="common">Maidenhair fern</name>
    <dbReference type="NCBI Taxonomy" id="13818"/>
    <lineage>
        <taxon>Eukaryota</taxon>
        <taxon>Viridiplantae</taxon>
        <taxon>Streptophyta</taxon>
        <taxon>Embryophyta</taxon>
        <taxon>Tracheophyta</taxon>
        <taxon>Polypodiopsida</taxon>
        <taxon>Polypodiidae</taxon>
        <taxon>Polypodiales</taxon>
        <taxon>Pteridineae</taxon>
        <taxon>Pteridaceae</taxon>
        <taxon>Vittarioideae</taxon>
        <taxon>Adiantum</taxon>
    </lineage>
</organism>
<evidence type="ECO:0000313" key="15">
    <source>
        <dbReference type="Proteomes" id="UP000886520"/>
    </source>
</evidence>
<evidence type="ECO:0000256" key="7">
    <source>
        <dbReference type="ARBA" id="ARBA00022989"/>
    </source>
</evidence>
<proteinExistence type="inferred from homology"/>
<keyword evidence="5 10" id="KW-0812">Transmembrane</keyword>
<dbReference type="OrthoDB" id="504708at2759"/>
<comment type="function">
    <text evidence="10">Potassium transporter.</text>
</comment>
<evidence type="ECO:0000256" key="8">
    <source>
        <dbReference type="ARBA" id="ARBA00023065"/>
    </source>
</evidence>
<dbReference type="GO" id="GO:0016020">
    <property type="term" value="C:membrane"/>
    <property type="evidence" value="ECO:0007669"/>
    <property type="project" value="UniProtKB-SubCell"/>
</dbReference>
<evidence type="ECO:0000259" key="13">
    <source>
        <dbReference type="Pfam" id="PF22776"/>
    </source>
</evidence>
<evidence type="ECO:0000256" key="5">
    <source>
        <dbReference type="ARBA" id="ARBA00022692"/>
    </source>
</evidence>
<feature type="transmembrane region" description="Helical" evidence="10">
    <location>
        <begin position="362"/>
        <end position="389"/>
    </location>
</feature>
<dbReference type="InterPro" id="IPR053951">
    <property type="entry name" value="K_trans_N"/>
</dbReference>
<feature type="transmembrane region" description="Helical" evidence="10">
    <location>
        <begin position="443"/>
        <end position="464"/>
    </location>
</feature>
<feature type="transmembrane region" description="Helical" evidence="10">
    <location>
        <begin position="176"/>
        <end position="198"/>
    </location>
</feature>
<evidence type="ECO:0000259" key="12">
    <source>
        <dbReference type="Pfam" id="PF02705"/>
    </source>
</evidence>
<evidence type="ECO:0000256" key="6">
    <source>
        <dbReference type="ARBA" id="ARBA00022958"/>
    </source>
</evidence>
<keyword evidence="4 10" id="KW-0633">Potassium transport</keyword>
<feature type="domain" description="K+ potassium transporter integral membrane" evidence="12">
    <location>
        <begin position="50"/>
        <end position="539"/>
    </location>
</feature>
<keyword evidence="15" id="KW-1185">Reference proteome</keyword>
<protein>
    <recommendedName>
        <fullName evidence="10">Potassium transporter</fullName>
    </recommendedName>
</protein>
<feature type="domain" description="K+ potassium transporter C-terminal" evidence="13">
    <location>
        <begin position="552"/>
        <end position="777"/>
    </location>
</feature>
<feature type="transmembrane region" description="Helical" evidence="10">
    <location>
        <begin position="243"/>
        <end position="265"/>
    </location>
</feature>
<feature type="transmembrane region" description="Helical" evidence="10">
    <location>
        <begin position="322"/>
        <end position="342"/>
    </location>
</feature>
<dbReference type="Proteomes" id="UP000886520">
    <property type="component" value="Chromosome 2"/>
</dbReference>
<evidence type="ECO:0000256" key="11">
    <source>
        <dbReference type="SAM" id="MobiDB-lite"/>
    </source>
</evidence>
<comment type="subcellular location">
    <subcellularLocation>
        <location evidence="1 10">Membrane</location>
        <topology evidence="1 10">Multi-pass membrane protein</topology>
    </subcellularLocation>
</comment>
<dbReference type="InterPro" id="IPR003855">
    <property type="entry name" value="K+_transporter"/>
</dbReference>
<feature type="transmembrane region" description="Helical" evidence="10">
    <location>
        <begin position="85"/>
        <end position="106"/>
    </location>
</feature>
<dbReference type="EMBL" id="JABFUD020000003">
    <property type="protein sequence ID" value="KAI5081912.1"/>
    <property type="molecule type" value="Genomic_DNA"/>
</dbReference>
<feature type="transmembrane region" description="Helical" evidence="10">
    <location>
        <begin position="292"/>
        <end position="310"/>
    </location>
</feature>
<feature type="transmembrane region" description="Helical" evidence="10">
    <location>
        <begin position="501"/>
        <end position="520"/>
    </location>
</feature>
<keyword evidence="7 10" id="KW-1133">Transmembrane helix</keyword>
<dbReference type="PANTHER" id="PTHR30540">
    <property type="entry name" value="OSMOTIC STRESS POTASSIUM TRANSPORTER"/>
    <property type="match status" value="1"/>
</dbReference>
<feature type="transmembrane region" description="Helical" evidence="10">
    <location>
        <begin position="471"/>
        <end position="489"/>
    </location>
</feature>
<evidence type="ECO:0000256" key="2">
    <source>
        <dbReference type="ARBA" id="ARBA00008440"/>
    </source>
</evidence>
<feature type="transmembrane region" description="Helical" evidence="10">
    <location>
        <begin position="218"/>
        <end position="236"/>
    </location>
</feature>
<evidence type="ECO:0000256" key="3">
    <source>
        <dbReference type="ARBA" id="ARBA00022448"/>
    </source>
</evidence>
<keyword evidence="6 10" id="KW-0630">Potassium</keyword>
<reference evidence="14" key="1">
    <citation type="submission" date="2021-01" db="EMBL/GenBank/DDBJ databases">
        <title>Adiantum capillus-veneris genome.</title>
        <authorList>
            <person name="Fang Y."/>
            <person name="Liao Q."/>
        </authorList>
    </citation>
    <scope>NUCLEOTIDE SEQUENCE</scope>
    <source>
        <strain evidence="14">H3</strain>
        <tissue evidence="14">Leaf</tissue>
    </source>
</reference>
<dbReference type="NCBIfam" id="TIGR00794">
    <property type="entry name" value="kup"/>
    <property type="match status" value="1"/>
</dbReference>
<dbReference type="InterPro" id="IPR053952">
    <property type="entry name" value="K_trans_C"/>
</dbReference>
<keyword evidence="3" id="KW-0813">Transport</keyword>
<evidence type="ECO:0000256" key="9">
    <source>
        <dbReference type="ARBA" id="ARBA00023136"/>
    </source>
</evidence>
<feature type="transmembrane region" description="Helical" evidence="10">
    <location>
        <begin position="410"/>
        <end position="431"/>
    </location>
</feature>
<sequence length="778" mass="86331">MVMNGGDDAVVAQNKSRTLRRLDSLDVEASRIPGWQDLNKGFSTALILKLAFESIGVIYGDLGTSPLYVFSSTFTSDSPPHRDDVLGALCLIIYSLSLIPLIKYVVVVLSAHDNGNGGTFALYSLICRYAKVSRFQNEQVEDQKLSGYRLPSPDRAVRRAARIKQALECSAFAKRILLLLTLLGTCAVMGDGVLTPVISVLSAVDGIQTKKASLTNDHVVLISVAILVILFSIQRFGTEKVAFLFAPCVFVWFLFISGIGIFNIVKHDAGVFRAFNPYYIIDYFRRNGKQGWISLGGIVLALTGTEAMFADLGHFSVPSVRIAFSTVVYPSLLAAYIGQGAYLLKYPEDVSQTFYKSIPGPMFWPMFIVAVGAAIIASQAMISAVFSIVEQSLALGCFPTVKVVHTSSKFAGQVYIPEVNWILMILCVIVTGSFKTTSYIGNAYGMTVLAVMLVTTTLVTLIMLMIWQTKLYIALAFFIIFGTIEMVYFTANLYKFTQGGWLPVAFSSILVVTMAVWHYVTSRKYKFESDNKVSMTSLVSRLESDLRLSRVPGIGLMYTQLVQGVPPIFDLFVDNMKALHSVIVFVSVKHLPISFVPVEERFLVRRVGSKEYRMYRTVVRYGYMDSLIPHQEFEDLLLGSLEEFIKVEAFALTMLDESKHREDFDESEDSSSDSLHPAQEKKSGSGSNQEANATSISLINQRTEELETEWEFLSKARIDGVTYLLGSSVVEASPSSSIGKRFVVNVLYDLLQRLSRKSRVALQIPHKNLVEVGITYTL</sequence>
<gene>
    <name evidence="14" type="ORF">GOP47_0001655</name>
</gene>
<evidence type="ECO:0000313" key="14">
    <source>
        <dbReference type="EMBL" id="KAI5081912.1"/>
    </source>
</evidence>
<feature type="region of interest" description="Disordered" evidence="11">
    <location>
        <begin position="661"/>
        <end position="692"/>
    </location>
</feature>
<dbReference type="Pfam" id="PF22776">
    <property type="entry name" value="K_trans_C"/>
    <property type="match status" value="1"/>
</dbReference>